<accession>A0A0D6DZ29</accession>
<evidence type="ECO:0000256" key="1">
    <source>
        <dbReference type="SAM" id="Phobius"/>
    </source>
</evidence>
<dbReference type="STRING" id="1364.LP2241_50194"/>
<dbReference type="HOGENOM" id="CLU_1738232_0_0_9"/>
<sequence>MIGLFGSLTVQADSDGSLKIKSDMLMQNPIQLGGVGDFPIRGKLFSSEVSKLLDQKDIAYTGWITQAKAIDFSTTAKAVSDGKQVKQLLFDTYQSDVIAPNAQENNKQSNELLLLSFFGLLLLSVLGALLGKGYGIHKLRKQRRNRLKHD</sequence>
<feature type="transmembrane region" description="Helical" evidence="1">
    <location>
        <begin position="112"/>
        <end position="134"/>
    </location>
</feature>
<keyword evidence="1" id="KW-1133">Transmembrane helix</keyword>
<name>A0A0D6DZ29_9LACT</name>
<dbReference type="EMBL" id="LN774769">
    <property type="protein sequence ID" value="CEN29038.1"/>
    <property type="molecule type" value="Genomic_DNA"/>
</dbReference>
<gene>
    <name evidence="2" type="ORF">LACPI_1838</name>
</gene>
<dbReference type="RefSeq" id="WP_047916056.1">
    <property type="nucleotide sequence ID" value="NZ_LN774769.1"/>
</dbReference>
<evidence type="ECO:0000313" key="2">
    <source>
        <dbReference type="EMBL" id="CEN29038.1"/>
    </source>
</evidence>
<keyword evidence="1" id="KW-0472">Membrane</keyword>
<reference evidence="3" key="1">
    <citation type="submission" date="2015-01" db="EMBL/GenBank/DDBJ databases">
        <authorList>
            <person name="Andreevskaya M."/>
        </authorList>
    </citation>
    <scope>NUCLEOTIDE SEQUENCE [LARGE SCALE GENOMIC DNA]</scope>
    <source>
        <strain evidence="3">MKFS47</strain>
    </source>
</reference>
<proteinExistence type="predicted"/>
<dbReference type="Proteomes" id="UP000033166">
    <property type="component" value="Chromosome I"/>
</dbReference>
<evidence type="ECO:0000313" key="3">
    <source>
        <dbReference type="Proteomes" id="UP000033166"/>
    </source>
</evidence>
<organism evidence="2 3">
    <name type="scientific">Pseudolactococcus piscium MKFS47</name>
    <dbReference type="NCBI Taxonomy" id="297352"/>
    <lineage>
        <taxon>Bacteria</taxon>
        <taxon>Bacillati</taxon>
        <taxon>Bacillota</taxon>
        <taxon>Bacilli</taxon>
        <taxon>Lactobacillales</taxon>
        <taxon>Streptococcaceae</taxon>
        <taxon>Pseudolactococcus</taxon>
    </lineage>
</organism>
<keyword evidence="1" id="KW-0812">Transmembrane</keyword>
<dbReference type="AlphaFoldDB" id="A0A0D6DZ29"/>
<protein>
    <submittedName>
        <fullName evidence="2">Uncharacterized protein</fullName>
    </submittedName>
</protein>
<dbReference type="KEGG" id="lpk:LACPI_1838"/>